<dbReference type="GO" id="GO:0005886">
    <property type="term" value="C:plasma membrane"/>
    <property type="evidence" value="ECO:0007669"/>
    <property type="project" value="UniProtKB-SubCell"/>
</dbReference>
<evidence type="ECO:0000313" key="10">
    <source>
        <dbReference type="Proteomes" id="UP001221217"/>
    </source>
</evidence>
<dbReference type="Pfam" id="PF02472">
    <property type="entry name" value="ExbD"/>
    <property type="match status" value="1"/>
</dbReference>
<reference evidence="9 10" key="1">
    <citation type="submission" date="2022-12" db="EMBL/GenBank/DDBJ databases">
        <title>Metagenome assembled genome from gulf of manar.</title>
        <authorList>
            <person name="Kohli P."/>
            <person name="Pk S."/>
            <person name="Venkata Ramana C."/>
            <person name="Sasikala C."/>
        </authorList>
    </citation>
    <scope>NUCLEOTIDE SEQUENCE [LARGE SCALE GENOMIC DNA]</scope>
    <source>
        <strain evidence="9">JB008</strain>
    </source>
</reference>
<dbReference type="PANTHER" id="PTHR30558:SF3">
    <property type="entry name" value="BIOPOLYMER TRANSPORT PROTEIN EXBD-RELATED"/>
    <property type="match status" value="1"/>
</dbReference>
<keyword evidence="7" id="KW-0653">Protein transport</keyword>
<keyword evidence="6 8" id="KW-0472">Membrane</keyword>
<protein>
    <submittedName>
        <fullName evidence="9">Biopolymer transporter ExbD</fullName>
    </submittedName>
</protein>
<keyword evidence="5 8" id="KW-1133">Transmembrane helix</keyword>
<name>A0AAJ1IFF0_9SPIO</name>
<keyword evidence="4 7" id="KW-0812">Transmembrane</keyword>
<keyword evidence="7" id="KW-0813">Transport</keyword>
<dbReference type="Proteomes" id="UP001221217">
    <property type="component" value="Unassembled WGS sequence"/>
</dbReference>
<comment type="caution">
    <text evidence="9">The sequence shown here is derived from an EMBL/GenBank/DDBJ whole genome shotgun (WGS) entry which is preliminary data.</text>
</comment>
<dbReference type="GO" id="GO:0015031">
    <property type="term" value="P:protein transport"/>
    <property type="evidence" value="ECO:0007669"/>
    <property type="project" value="UniProtKB-KW"/>
</dbReference>
<dbReference type="EMBL" id="JAQQAL010000005">
    <property type="protein sequence ID" value="MDC7225246.1"/>
    <property type="molecule type" value="Genomic_DNA"/>
</dbReference>
<evidence type="ECO:0000256" key="2">
    <source>
        <dbReference type="ARBA" id="ARBA00005811"/>
    </source>
</evidence>
<comment type="subcellular location">
    <subcellularLocation>
        <location evidence="1">Cell membrane</location>
        <topology evidence="1">Single-pass membrane protein</topology>
    </subcellularLocation>
    <subcellularLocation>
        <location evidence="7">Cell membrane</location>
        <topology evidence="7">Single-pass type II membrane protein</topology>
    </subcellularLocation>
</comment>
<keyword evidence="3" id="KW-1003">Cell membrane</keyword>
<evidence type="ECO:0000256" key="5">
    <source>
        <dbReference type="ARBA" id="ARBA00022989"/>
    </source>
</evidence>
<gene>
    <name evidence="9" type="ORF">PQJ61_00620</name>
</gene>
<accession>A0AAJ1IFF0</accession>
<feature type="transmembrane region" description="Helical" evidence="8">
    <location>
        <begin position="21"/>
        <end position="45"/>
    </location>
</feature>
<dbReference type="Gene3D" id="3.30.420.270">
    <property type="match status" value="1"/>
</dbReference>
<evidence type="ECO:0000256" key="8">
    <source>
        <dbReference type="SAM" id="Phobius"/>
    </source>
</evidence>
<dbReference type="AlphaFoldDB" id="A0AAJ1IFF0"/>
<dbReference type="PANTHER" id="PTHR30558">
    <property type="entry name" value="EXBD MEMBRANE COMPONENT OF PMF-DRIVEN MACROMOLECULE IMPORT SYSTEM"/>
    <property type="match status" value="1"/>
</dbReference>
<comment type="similarity">
    <text evidence="2 7">Belongs to the ExbD/TolR family.</text>
</comment>
<dbReference type="GO" id="GO:0022857">
    <property type="term" value="F:transmembrane transporter activity"/>
    <property type="evidence" value="ECO:0007669"/>
    <property type="project" value="InterPro"/>
</dbReference>
<evidence type="ECO:0000256" key="1">
    <source>
        <dbReference type="ARBA" id="ARBA00004162"/>
    </source>
</evidence>
<proteinExistence type="inferred from homology"/>
<evidence type="ECO:0000256" key="4">
    <source>
        <dbReference type="ARBA" id="ARBA00022692"/>
    </source>
</evidence>
<sequence>MHFRRRLTPSVKADMVPMIDVVFQLVIFFMVSSTFIQTPGISIVLPESSTSESVTMTKIVVTVVSDEEIYLNKDMHSLESLSGALAAITEEEREAVSAVVIEGDETVSYELLVEVLDMLRLNRFEGVNLRMRDIAE</sequence>
<organism evidence="9 10">
    <name type="scientific">Candidatus Thalassospirochaeta sargassi</name>
    <dbReference type="NCBI Taxonomy" id="3119039"/>
    <lineage>
        <taxon>Bacteria</taxon>
        <taxon>Pseudomonadati</taxon>
        <taxon>Spirochaetota</taxon>
        <taxon>Spirochaetia</taxon>
        <taxon>Spirochaetales</taxon>
        <taxon>Spirochaetaceae</taxon>
        <taxon>Candidatus Thalassospirochaeta</taxon>
    </lineage>
</organism>
<evidence type="ECO:0000313" key="9">
    <source>
        <dbReference type="EMBL" id="MDC7225246.1"/>
    </source>
</evidence>
<evidence type="ECO:0000256" key="7">
    <source>
        <dbReference type="RuleBase" id="RU003879"/>
    </source>
</evidence>
<evidence type="ECO:0000256" key="3">
    <source>
        <dbReference type="ARBA" id="ARBA00022475"/>
    </source>
</evidence>
<dbReference type="InterPro" id="IPR003400">
    <property type="entry name" value="ExbD"/>
</dbReference>
<evidence type="ECO:0000256" key="6">
    <source>
        <dbReference type="ARBA" id="ARBA00023136"/>
    </source>
</evidence>